<dbReference type="PANTHER" id="PTHR24023:SF1112">
    <property type="entry name" value="COL_CUTICLE_N DOMAIN-CONTAINING PROTEIN-RELATED"/>
    <property type="match status" value="1"/>
</dbReference>
<feature type="compositionally biased region" description="Low complexity" evidence="14">
    <location>
        <begin position="406"/>
        <end position="420"/>
    </location>
</feature>
<dbReference type="FunFam" id="2.60.120.200:FF:000094">
    <property type="entry name" value="Collagen type XVI alpha 1 chain"/>
    <property type="match status" value="1"/>
</dbReference>
<feature type="region of interest" description="Disordered" evidence="14">
    <location>
        <begin position="552"/>
        <end position="644"/>
    </location>
</feature>
<feature type="compositionally biased region" description="Gly residues" evidence="14">
    <location>
        <begin position="352"/>
        <end position="361"/>
    </location>
</feature>
<evidence type="ECO:0000256" key="14">
    <source>
        <dbReference type="SAM" id="MobiDB-lite"/>
    </source>
</evidence>
<dbReference type="InterPro" id="IPR048287">
    <property type="entry name" value="TSPN-like_N"/>
</dbReference>
<gene>
    <name evidence="17" type="ORF">COCON_G00134320</name>
</gene>
<feature type="region of interest" description="Disordered" evidence="14">
    <location>
        <begin position="825"/>
        <end position="853"/>
    </location>
</feature>
<feature type="compositionally biased region" description="Basic and acidic residues" evidence="14">
    <location>
        <begin position="563"/>
        <end position="577"/>
    </location>
</feature>
<keyword evidence="3" id="KW-0272">Extracellular matrix</keyword>
<evidence type="ECO:0000256" key="5">
    <source>
        <dbReference type="ARBA" id="ARBA00022737"/>
    </source>
</evidence>
<evidence type="ECO:0000256" key="9">
    <source>
        <dbReference type="ARBA" id="ARBA00023278"/>
    </source>
</evidence>
<protein>
    <recommendedName>
        <fullName evidence="13">Collagen alpha-1(XVI) chain</fullName>
    </recommendedName>
</protein>
<dbReference type="GO" id="GO:0005615">
    <property type="term" value="C:extracellular space"/>
    <property type="evidence" value="ECO:0007669"/>
    <property type="project" value="TreeGrafter"/>
</dbReference>
<feature type="compositionally biased region" description="Low complexity" evidence="14">
    <location>
        <begin position="333"/>
        <end position="344"/>
    </location>
</feature>
<dbReference type="GO" id="GO:0031012">
    <property type="term" value="C:extracellular matrix"/>
    <property type="evidence" value="ECO:0007669"/>
    <property type="project" value="TreeGrafter"/>
</dbReference>
<keyword evidence="2" id="KW-0964">Secreted</keyword>
<evidence type="ECO:0000256" key="12">
    <source>
        <dbReference type="ARBA" id="ARBA00063879"/>
    </source>
</evidence>
<evidence type="ECO:0000256" key="6">
    <source>
        <dbReference type="ARBA" id="ARBA00022889"/>
    </source>
</evidence>
<evidence type="ECO:0000256" key="13">
    <source>
        <dbReference type="ARBA" id="ARBA00074547"/>
    </source>
</evidence>
<feature type="region of interest" description="Disordered" evidence="14">
    <location>
        <begin position="330"/>
        <end position="534"/>
    </location>
</feature>
<sequence length="924" mass="97275">MWVVWSSVFSTLVLLFITSSPCEGGLPVTDQAVRCPSLQVDDWKFPQTARHNITGFNLVRRFGLLKVPGVKKIRNPNGPVILRLGKVPLTRPTDQVFPHGLPEEFTLVFTLLLKKKSVKDNIYLFHISDEQGYTQFSLDLNGPEHTLALRARGEGEDGFVGCVFGGEGVESLFDFRWHKVALSLQAGAASLHVDCGSIETKPVEPRVQLSTQGHTVLAIQASDGAAVEMDVQQVMMYCDPELAIQEACCEIPGARCPPDAPKSRRAAESSPRTNLVELLPRPEGQGILGSQDRADKCAGCALLNEEQLVERGQMIDGLLHGIKGAKGDRGFDCSGSSGPCSTGPKGEKGVKGEPGGSGNWGDGSRQKGEKGQKGEDGLQGLSGFPGKDGRAGSICVVGPKGQKGIPGLVGPEGLAGEPGLPGLPGQPGAGKPGLPGRPGGPPGSKGDKGDSGIPGTDGEPGDPGPRGPRGPSGEKGDPCEFCPVPTDGQDIITLQGKPGPRGEPGVPGIGEIGLPGLAGSDGKPGEQGDVGVKGEKGEPCAVCPTLGELPAAPIVSKGTFGTKGEKGEPGRGDKGEQGEVGAVGPTGLPGEKGSHGDKGSDGKVGKTGQRGPQGRDGPKGPMGKSGLPGLAGNEGAKGEKGESCGLCQHPSEDLQGLPDLQARKWWENRGSQVWWARREKRVTQVHRVTQVQGESPEPQDYPESWGEMAYQDTRARREMPVTAVRLSQTDCRGQGDWRGQRAREGTLAPQDSVNQENMVNLVSQVSKDLKDPKGVRVNLELQALVFQDPRASKDPGASLEQLDLQGKTVFQGLQDRLGSRALQGRGALRGRRGPQWKECQGPRGRTAPLDGTGFQARTGILDPLAPRGTRVTQGSVVVRLRPSLELEDLELQELLAFPHGSLVHRAPLDLQDPQAHQGPRGPQG</sequence>
<dbReference type="InterPro" id="IPR050149">
    <property type="entry name" value="Collagen_superfamily"/>
</dbReference>
<evidence type="ECO:0000256" key="3">
    <source>
        <dbReference type="ARBA" id="ARBA00022530"/>
    </source>
</evidence>
<dbReference type="OrthoDB" id="5983381at2759"/>
<evidence type="ECO:0000256" key="2">
    <source>
        <dbReference type="ARBA" id="ARBA00022525"/>
    </source>
</evidence>
<evidence type="ECO:0000256" key="10">
    <source>
        <dbReference type="ARBA" id="ARBA00049648"/>
    </source>
</evidence>
<dbReference type="GO" id="GO:0005581">
    <property type="term" value="C:collagen trimer"/>
    <property type="evidence" value="ECO:0007669"/>
    <property type="project" value="UniProtKB-KW"/>
</dbReference>
<keyword evidence="5" id="KW-0677">Repeat</keyword>
<name>A0A9Q1DF83_CONCO</name>
<comment type="subcellular location">
    <subcellularLocation>
        <location evidence="1">Secreted</location>
        <location evidence="1">Extracellular space</location>
        <location evidence="1">Extracellular matrix</location>
    </subcellularLocation>
</comment>
<evidence type="ECO:0000256" key="1">
    <source>
        <dbReference type="ARBA" id="ARBA00004498"/>
    </source>
</evidence>
<dbReference type="GO" id="GO:0007155">
    <property type="term" value="P:cell adhesion"/>
    <property type="evidence" value="ECO:0007669"/>
    <property type="project" value="UniProtKB-KW"/>
</dbReference>
<dbReference type="PANTHER" id="PTHR24023">
    <property type="entry name" value="COLLAGEN ALPHA"/>
    <property type="match status" value="1"/>
</dbReference>
<evidence type="ECO:0000313" key="18">
    <source>
        <dbReference type="Proteomes" id="UP001152803"/>
    </source>
</evidence>
<feature type="signal peptide" evidence="15">
    <location>
        <begin position="1"/>
        <end position="24"/>
    </location>
</feature>
<feature type="compositionally biased region" description="Basic and acidic residues" evidence="14">
    <location>
        <begin position="592"/>
        <end position="604"/>
    </location>
</feature>
<feature type="chain" id="PRO_5040487438" description="Collagen alpha-1(XVI) chain" evidence="15">
    <location>
        <begin position="25"/>
        <end position="924"/>
    </location>
</feature>
<evidence type="ECO:0000256" key="15">
    <source>
        <dbReference type="SAM" id="SignalP"/>
    </source>
</evidence>
<evidence type="ECO:0000256" key="11">
    <source>
        <dbReference type="ARBA" id="ARBA00057339"/>
    </source>
</evidence>
<comment type="similarity">
    <text evidence="10">Belongs to the fibril-associated collagens with interrupted helices (FACIT) family.</text>
</comment>
<dbReference type="AlphaFoldDB" id="A0A9Q1DF83"/>
<evidence type="ECO:0000259" key="16">
    <source>
        <dbReference type="SMART" id="SM00210"/>
    </source>
</evidence>
<comment type="caution">
    <text evidence="17">The sequence shown here is derived from an EMBL/GenBank/DDBJ whole genome shotgun (WGS) entry which is preliminary data.</text>
</comment>
<reference evidence="17" key="1">
    <citation type="journal article" date="2023" name="Science">
        <title>Genome structures resolve the early diversification of teleost fishes.</title>
        <authorList>
            <person name="Parey E."/>
            <person name="Louis A."/>
            <person name="Montfort J."/>
            <person name="Bouchez O."/>
            <person name="Roques C."/>
            <person name="Iampietro C."/>
            <person name="Lluch J."/>
            <person name="Castinel A."/>
            <person name="Donnadieu C."/>
            <person name="Desvignes T."/>
            <person name="Floi Bucao C."/>
            <person name="Jouanno E."/>
            <person name="Wen M."/>
            <person name="Mejri S."/>
            <person name="Dirks R."/>
            <person name="Jansen H."/>
            <person name="Henkel C."/>
            <person name="Chen W.J."/>
            <person name="Zahm M."/>
            <person name="Cabau C."/>
            <person name="Klopp C."/>
            <person name="Thompson A.W."/>
            <person name="Robinson-Rechavi M."/>
            <person name="Braasch I."/>
            <person name="Lecointre G."/>
            <person name="Bobe J."/>
            <person name="Postlethwait J.H."/>
            <person name="Berthelot C."/>
            <person name="Roest Crollius H."/>
            <person name="Guiguen Y."/>
        </authorList>
    </citation>
    <scope>NUCLEOTIDE SEQUENCE</scope>
    <source>
        <strain evidence="17">Concon-B</strain>
    </source>
</reference>
<dbReference type="InterPro" id="IPR008160">
    <property type="entry name" value="Collagen"/>
</dbReference>
<dbReference type="Proteomes" id="UP001152803">
    <property type="component" value="Unassembled WGS sequence"/>
</dbReference>
<comment type="function">
    <text evidence="11">Involved in mediating cell attachment and inducing integrin-mediated cellular reactions, such as cell spreading and alterations in cell morphology.</text>
</comment>
<dbReference type="GO" id="GO:0030198">
    <property type="term" value="P:extracellular matrix organization"/>
    <property type="evidence" value="ECO:0007669"/>
    <property type="project" value="TreeGrafter"/>
</dbReference>
<dbReference type="Pfam" id="PF01391">
    <property type="entry name" value="Collagen"/>
    <property type="match status" value="2"/>
</dbReference>
<dbReference type="SUPFAM" id="SSF49899">
    <property type="entry name" value="Concanavalin A-like lectins/glucanases"/>
    <property type="match status" value="1"/>
</dbReference>
<evidence type="ECO:0000256" key="4">
    <source>
        <dbReference type="ARBA" id="ARBA00022729"/>
    </source>
</evidence>
<dbReference type="Gene3D" id="2.60.120.200">
    <property type="match status" value="1"/>
</dbReference>
<evidence type="ECO:0000256" key="7">
    <source>
        <dbReference type="ARBA" id="ARBA00023119"/>
    </source>
</evidence>
<keyword evidence="9" id="KW-0379">Hydroxylation</keyword>
<comment type="subunit">
    <text evidence="12">Homotrimer. Interacts with FBN1, fibronectin and integrins ITGA1/ITGB1 and ITGA2/ITGB1. Integrin ITGA1/ITGB1 binds to a unique site within COL16A1 located close to its C-terminal end between collagenous domains COL1-COL3.</text>
</comment>
<keyword evidence="18" id="KW-1185">Reference proteome</keyword>
<dbReference type="GO" id="GO:0030020">
    <property type="term" value="F:extracellular matrix structural constituent conferring tensile strength"/>
    <property type="evidence" value="ECO:0007669"/>
    <property type="project" value="TreeGrafter"/>
</dbReference>
<feature type="compositionally biased region" description="Basic and acidic residues" evidence="14">
    <location>
        <begin position="364"/>
        <end position="376"/>
    </location>
</feature>
<dbReference type="SMART" id="SM00210">
    <property type="entry name" value="TSPN"/>
    <property type="match status" value="1"/>
</dbReference>
<organism evidence="17 18">
    <name type="scientific">Conger conger</name>
    <name type="common">Conger eel</name>
    <name type="synonym">Muraena conger</name>
    <dbReference type="NCBI Taxonomy" id="82655"/>
    <lineage>
        <taxon>Eukaryota</taxon>
        <taxon>Metazoa</taxon>
        <taxon>Chordata</taxon>
        <taxon>Craniata</taxon>
        <taxon>Vertebrata</taxon>
        <taxon>Euteleostomi</taxon>
        <taxon>Actinopterygii</taxon>
        <taxon>Neopterygii</taxon>
        <taxon>Teleostei</taxon>
        <taxon>Anguilliformes</taxon>
        <taxon>Congridae</taxon>
        <taxon>Conger</taxon>
    </lineage>
</organism>
<feature type="compositionally biased region" description="Gly residues" evidence="14">
    <location>
        <begin position="425"/>
        <end position="437"/>
    </location>
</feature>
<evidence type="ECO:0000313" key="17">
    <source>
        <dbReference type="EMBL" id="KAJ8268260.1"/>
    </source>
</evidence>
<dbReference type="EMBL" id="JAFJMO010000009">
    <property type="protein sequence ID" value="KAJ8268260.1"/>
    <property type="molecule type" value="Genomic_DNA"/>
</dbReference>
<dbReference type="InterPro" id="IPR013320">
    <property type="entry name" value="ConA-like_dom_sf"/>
</dbReference>
<keyword evidence="6" id="KW-0130">Cell adhesion</keyword>
<evidence type="ECO:0000256" key="8">
    <source>
        <dbReference type="ARBA" id="ARBA00023180"/>
    </source>
</evidence>
<keyword evidence="7" id="KW-0176">Collagen</keyword>
<proteinExistence type="inferred from homology"/>
<keyword evidence="8" id="KW-0325">Glycoprotein</keyword>
<accession>A0A9Q1DF83</accession>
<keyword evidence="4 15" id="KW-0732">Signal</keyword>
<feature type="domain" description="Thrombospondin-like N-terminal" evidence="16">
    <location>
        <begin position="55"/>
        <end position="240"/>
    </location>
</feature>